<sequence>MEQAYPPGGENPSWGEVPEKEQRQERPAMSPQTDQYYSSSPNTGAWQTGICGCCSDMESYCWACWCPCVQFGRNFEIIDEGNTSCLVGGGIFYLIHQHTCCGAMYSCGYRRKLRLKYGLPEQPCGDYCTDCCCLPCSLSQQTRELKSRGVDPNLGWKGEPNRETYLNSVPQVPKMEK</sequence>
<feature type="compositionally biased region" description="Polar residues" evidence="1">
    <location>
        <begin position="30"/>
        <end position="40"/>
    </location>
</feature>
<dbReference type="Proteomes" id="UP001497512">
    <property type="component" value="Chromosome 3"/>
</dbReference>
<evidence type="ECO:0000313" key="3">
    <source>
        <dbReference type="Proteomes" id="UP001497512"/>
    </source>
</evidence>
<organism evidence="2 3">
    <name type="scientific">Sphagnum troendelagicum</name>
    <dbReference type="NCBI Taxonomy" id="128251"/>
    <lineage>
        <taxon>Eukaryota</taxon>
        <taxon>Viridiplantae</taxon>
        <taxon>Streptophyta</taxon>
        <taxon>Embryophyta</taxon>
        <taxon>Bryophyta</taxon>
        <taxon>Sphagnophytina</taxon>
        <taxon>Sphagnopsida</taxon>
        <taxon>Sphagnales</taxon>
        <taxon>Sphagnaceae</taxon>
        <taxon>Sphagnum</taxon>
    </lineage>
</organism>
<dbReference type="NCBIfam" id="TIGR01571">
    <property type="entry name" value="A_thal_Cys_rich"/>
    <property type="match status" value="1"/>
</dbReference>
<reference evidence="2" key="1">
    <citation type="submission" date="2024-02" db="EMBL/GenBank/DDBJ databases">
        <authorList>
            <consortium name="ELIXIR-Norway"/>
            <consortium name="Elixir Norway"/>
        </authorList>
    </citation>
    <scope>NUCLEOTIDE SEQUENCE</scope>
</reference>
<protein>
    <submittedName>
        <fullName evidence="2">Uncharacterized protein</fullName>
    </submittedName>
</protein>
<accession>A0ABP0UDH0</accession>
<dbReference type="InterPro" id="IPR006461">
    <property type="entry name" value="PLAC_motif_containing"/>
</dbReference>
<feature type="region of interest" description="Disordered" evidence="1">
    <location>
        <begin position="1"/>
        <end position="40"/>
    </location>
</feature>
<keyword evidence="3" id="KW-1185">Reference proteome</keyword>
<name>A0ABP0UDH0_9BRYO</name>
<feature type="compositionally biased region" description="Basic and acidic residues" evidence="1">
    <location>
        <begin position="17"/>
        <end position="26"/>
    </location>
</feature>
<dbReference type="PANTHER" id="PTHR15907">
    <property type="entry name" value="DUF614 FAMILY PROTEIN-RELATED"/>
    <property type="match status" value="1"/>
</dbReference>
<evidence type="ECO:0000313" key="2">
    <source>
        <dbReference type="EMBL" id="CAK9219458.1"/>
    </source>
</evidence>
<proteinExistence type="predicted"/>
<dbReference type="EMBL" id="OZ019895">
    <property type="protein sequence ID" value="CAK9219458.1"/>
    <property type="molecule type" value="Genomic_DNA"/>
</dbReference>
<dbReference type="Pfam" id="PF04749">
    <property type="entry name" value="PLAC8"/>
    <property type="match status" value="1"/>
</dbReference>
<evidence type="ECO:0000256" key="1">
    <source>
        <dbReference type="SAM" id="MobiDB-lite"/>
    </source>
</evidence>
<gene>
    <name evidence="2" type="ORF">CSSPTR1EN2_LOCUS14527</name>
</gene>